<organism evidence="2 3">
    <name type="scientific">Pedobacter heparinus (strain ATCC 13125 / DSM 2366 / CIP 104194 / JCM 7457 / NBRC 12017 / NCIMB 9290 / NRRL B-14731 / HIM 762-3)</name>
    <dbReference type="NCBI Taxonomy" id="485917"/>
    <lineage>
        <taxon>Bacteria</taxon>
        <taxon>Pseudomonadati</taxon>
        <taxon>Bacteroidota</taxon>
        <taxon>Sphingobacteriia</taxon>
        <taxon>Sphingobacteriales</taxon>
        <taxon>Sphingobacteriaceae</taxon>
        <taxon>Pedobacter</taxon>
    </lineage>
</organism>
<dbReference type="PANTHER" id="PTHR13847">
    <property type="entry name" value="SARCOSINE DEHYDROGENASE-RELATED"/>
    <property type="match status" value="1"/>
</dbReference>
<dbReference type="eggNOG" id="COG0665">
    <property type="taxonomic scope" value="Bacteria"/>
</dbReference>
<dbReference type="Pfam" id="PF01266">
    <property type="entry name" value="DAO"/>
    <property type="match status" value="1"/>
</dbReference>
<feature type="domain" description="FAD dependent oxidoreductase" evidence="1">
    <location>
        <begin position="32"/>
        <end position="385"/>
    </location>
</feature>
<dbReference type="Proteomes" id="UP000000852">
    <property type="component" value="Chromosome"/>
</dbReference>
<dbReference type="GO" id="GO:0005737">
    <property type="term" value="C:cytoplasm"/>
    <property type="evidence" value="ECO:0007669"/>
    <property type="project" value="TreeGrafter"/>
</dbReference>
<dbReference type="RefSeq" id="WP_015810009.1">
    <property type="nucleotide sequence ID" value="NC_013061.1"/>
</dbReference>
<dbReference type="InterPro" id="IPR006076">
    <property type="entry name" value="FAD-dep_OxRdtase"/>
</dbReference>
<dbReference type="STRING" id="485917.Phep_4211"/>
<dbReference type="PANTHER" id="PTHR13847:SF201">
    <property type="entry name" value="PUTATIBE OXIDOREDUCTASE"/>
    <property type="match status" value="1"/>
</dbReference>
<name>C6XX96_PEDHD</name>
<evidence type="ECO:0000313" key="3">
    <source>
        <dbReference type="Proteomes" id="UP000000852"/>
    </source>
</evidence>
<dbReference type="EMBL" id="CP001681">
    <property type="protein sequence ID" value="ACU06402.1"/>
    <property type="molecule type" value="Genomic_DNA"/>
</dbReference>
<evidence type="ECO:0000313" key="2">
    <source>
        <dbReference type="EMBL" id="ACU06402.1"/>
    </source>
</evidence>
<reference evidence="2 3" key="1">
    <citation type="journal article" date="2009" name="Stand. Genomic Sci.">
        <title>Complete genome sequence of Pedobacter heparinus type strain (HIM 762-3).</title>
        <authorList>
            <person name="Han C."/>
            <person name="Spring S."/>
            <person name="Lapidus A."/>
            <person name="Del Rio T.G."/>
            <person name="Tice H."/>
            <person name="Copeland A."/>
            <person name="Cheng J.F."/>
            <person name="Lucas S."/>
            <person name="Chen F."/>
            <person name="Nolan M."/>
            <person name="Bruce D."/>
            <person name="Goodwin L."/>
            <person name="Pitluck S."/>
            <person name="Ivanova N."/>
            <person name="Mavromatis K."/>
            <person name="Mikhailova N."/>
            <person name="Pati A."/>
            <person name="Chen A."/>
            <person name="Palaniappan K."/>
            <person name="Land M."/>
            <person name="Hauser L."/>
            <person name="Chang Y.J."/>
            <person name="Jeffries C.C."/>
            <person name="Saunders E."/>
            <person name="Chertkov O."/>
            <person name="Brettin T."/>
            <person name="Goker M."/>
            <person name="Rohde M."/>
            <person name="Bristow J."/>
            <person name="Eisen J.A."/>
            <person name="Markowitz V."/>
            <person name="Hugenholtz P."/>
            <person name="Kyrpides N.C."/>
            <person name="Klenk H.P."/>
            <person name="Detter J.C."/>
        </authorList>
    </citation>
    <scope>NUCLEOTIDE SEQUENCE [LARGE SCALE GENOMIC DNA]</scope>
    <source>
        <strain evidence="3">ATCC 13125 / DSM 2366 / CIP 104194 / JCM 7457 / NBRC 12017 / NCIMB 9290 / NRRL B-14731 / HIM 762-3</strain>
    </source>
</reference>
<dbReference type="Gene3D" id="3.50.50.60">
    <property type="entry name" value="FAD/NAD(P)-binding domain"/>
    <property type="match status" value="1"/>
</dbReference>
<sequence length="401" mass="45306">MMDIRSNEPFWLVKNGIKHAYPSLRESATCEVLVVGAGITGALMAHALIKKGYNTILIDKREIAYGSTSATTSMLQYEIDVPLYQLKELIGEQGAIASYKACRDAIYKLENLVQEVGSECSFEKKESVYFAGKSKDVAWLKKEYEARKLAGFEVKWLEKKEIKAIYGLLAEGAILSAEGGSVDAFCLAHDLIHYNVEKGLKVFDKTALKKVKYEKNGVTVLLDTGAEIKAGKIIYCTGYETQNMLPDKVVDLKSTYAMISERGDVHEKICEHTLFWNTDKPYLYMRTTDEGRMLVGGEDENFKNAIRRDLLLNKKRDKLMKTLKKYLPETKFIEDFCWCGTFGETKDGLPYIGAHPKFPDSYFLLGFGGNGITFSVTGADMITEMMEGRPDLLSHYFRFQR</sequence>
<proteinExistence type="predicted"/>
<accession>C6XX96</accession>
<dbReference type="KEGG" id="phe:Phep_4211"/>
<protein>
    <submittedName>
        <fullName evidence="2">FAD dependent oxidoreductase</fullName>
    </submittedName>
</protein>
<evidence type="ECO:0000259" key="1">
    <source>
        <dbReference type="Pfam" id="PF01266"/>
    </source>
</evidence>
<dbReference type="AlphaFoldDB" id="C6XX96"/>
<dbReference type="Gene3D" id="3.30.9.10">
    <property type="entry name" value="D-Amino Acid Oxidase, subunit A, domain 2"/>
    <property type="match status" value="1"/>
</dbReference>
<keyword evidence="3" id="KW-1185">Reference proteome</keyword>
<dbReference type="SUPFAM" id="SSF51905">
    <property type="entry name" value="FAD/NAD(P)-binding domain"/>
    <property type="match status" value="1"/>
</dbReference>
<dbReference type="HOGENOM" id="CLU_007884_3_1_10"/>
<gene>
    <name evidence="2" type="ordered locus">Phep_4211</name>
</gene>
<dbReference type="InterPro" id="IPR036188">
    <property type="entry name" value="FAD/NAD-bd_sf"/>
</dbReference>